<dbReference type="Proteomes" id="UP000277300">
    <property type="component" value="Unassembled WGS sequence"/>
</dbReference>
<evidence type="ECO:0000313" key="1">
    <source>
        <dbReference type="EMBL" id="RLN57913.1"/>
    </source>
</evidence>
<dbReference type="AlphaFoldDB" id="A0A3F2RIQ3"/>
<proteinExistence type="predicted"/>
<protein>
    <submittedName>
        <fullName evidence="1">Uncharacterized protein</fullName>
    </submittedName>
</protein>
<evidence type="ECO:0000313" key="2">
    <source>
        <dbReference type="Proteomes" id="UP000277300"/>
    </source>
</evidence>
<feature type="non-terminal residue" evidence="1">
    <location>
        <position position="1"/>
    </location>
</feature>
<name>A0A3F2RIQ3_9STRA</name>
<sequence length="71" mass="7885">SGSLIKYEEENTSETCSNCGDLKQDLGGNTVYTYEPYGEDLDKDVNKSFSKRRTQSVMPSSRENLSALLAL</sequence>
<reference evidence="1 2" key="1">
    <citation type="submission" date="2018-07" db="EMBL/GenBank/DDBJ databases">
        <title>Genome sequencing of oomycete isolates from Chile give support for New Zealand origin for Phytophthora kernoviae and make available the first Nothophytophthora sp. genome.</title>
        <authorList>
            <person name="Studholme D.J."/>
            <person name="Sanfuentes E."/>
            <person name="Panda P."/>
            <person name="Hill R."/>
            <person name="Sambles C."/>
            <person name="Grant M."/>
            <person name="Williams N.M."/>
            <person name="Mcdougal R.L."/>
        </authorList>
    </citation>
    <scope>NUCLEOTIDE SEQUENCE [LARGE SCALE GENOMIC DNA]</scope>
    <source>
        <strain evidence="1">Chile6</strain>
    </source>
</reference>
<comment type="caution">
    <text evidence="1">The sequence shown here is derived from an EMBL/GenBank/DDBJ whole genome shotgun (WGS) entry which is preliminary data.</text>
</comment>
<dbReference type="EMBL" id="MBDO02000286">
    <property type="protein sequence ID" value="RLN57913.1"/>
    <property type="molecule type" value="Genomic_DNA"/>
</dbReference>
<gene>
    <name evidence="1" type="ORF">BBP00_00007268</name>
</gene>
<organism evidence="1 2">
    <name type="scientific">Phytophthora kernoviae</name>
    <dbReference type="NCBI Taxonomy" id="325452"/>
    <lineage>
        <taxon>Eukaryota</taxon>
        <taxon>Sar</taxon>
        <taxon>Stramenopiles</taxon>
        <taxon>Oomycota</taxon>
        <taxon>Peronosporomycetes</taxon>
        <taxon>Peronosporales</taxon>
        <taxon>Peronosporaceae</taxon>
        <taxon>Phytophthora</taxon>
    </lineage>
</organism>
<accession>A0A3F2RIQ3</accession>